<keyword evidence="2" id="KW-0255">Endonuclease</keyword>
<dbReference type="GO" id="GO:0004519">
    <property type="term" value="F:endonuclease activity"/>
    <property type="evidence" value="ECO:0007669"/>
    <property type="project" value="UniProtKB-KW"/>
</dbReference>
<dbReference type="PANTHER" id="PTHR47152">
    <property type="entry name" value="SLR2084 PROTEIN-RELATED"/>
    <property type="match status" value="1"/>
</dbReference>
<proteinExistence type="predicted"/>
<keyword evidence="2" id="KW-0378">Hydrolase</keyword>
<keyword evidence="3" id="KW-1185">Reference proteome</keyword>
<dbReference type="Gene3D" id="3.90.1570.10">
    <property type="entry name" value="tt1808, chain A"/>
    <property type="match status" value="1"/>
</dbReference>
<evidence type="ECO:0000313" key="2">
    <source>
        <dbReference type="EMBL" id="NEZ60677.1"/>
    </source>
</evidence>
<evidence type="ECO:0000259" key="1">
    <source>
        <dbReference type="Pfam" id="PF05685"/>
    </source>
</evidence>
<dbReference type="EMBL" id="QXHD01000004">
    <property type="protein sequence ID" value="NEZ60677.1"/>
    <property type="molecule type" value="Genomic_DNA"/>
</dbReference>
<gene>
    <name evidence="2" type="ORF">DXZ20_34570</name>
</gene>
<sequence>MVATIAIHKICLEPGSRIIIPDISWHKFESILQELGESRNSRIAYSQNTLEIMVPLPDHERSKILISDIVKILLRRQSCDWESLGSTTFRGKLKTAGVEPDDCFYIANYEAVIGKSRLNLAVDPPPDLAIESDYTSKTRLDAYIAVKVPELWIYDRGLKIYVIDGEDYLVVENSPTFPGLPIKVMVDRVIQQAQQVGSSRALRAFEETL</sequence>
<dbReference type="CDD" id="cd06260">
    <property type="entry name" value="DUF820-like"/>
    <property type="match status" value="1"/>
</dbReference>
<feature type="domain" description="Putative restriction endonuclease" evidence="1">
    <location>
        <begin position="32"/>
        <end position="156"/>
    </location>
</feature>
<name>A0A6M0RWR2_9CYAN</name>
<dbReference type="InterPro" id="IPR012296">
    <property type="entry name" value="Nuclease_put_TT1808"/>
</dbReference>
<dbReference type="PANTHER" id="PTHR47152:SF1">
    <property type="entry name" value="SLL1186 PROTEIN"/>
    <property type="match status" value="1"/>
</dbReference>
<dbReference type="Pfam" id="PF05685">
    <property type="entry name" value="Uma2"/>
    <property type="match status" value="1"/>
</dbReference>
<dbReference type="AlphaFoldDB" id="A0A6M0RWR2"/>
<dbReference type="Proteomes" id="UP000481033">
    <property type="component" value="Unassembled WGS sequence"/>
</dbReference>
<accession>A0A6M0RWR2</accession>
<protein>
    <submittedName>
        <fullName evidence="2">Uma2 family endonuclease</fullName>
    </submittedName>
</protein>
<reference evidence="2 3" key="1">
    <citation type="journal article" date="2020" name="Microb. Ecol.">
        <title>Ecogenomics of the Marine Benthic Filamentous Cyanobacterium Adonisia.</title>
        <authorList>
            <person name="Walter J.M."/>
            <person name="Coutinho F.H."/>
            <person name="Leomil L."/>
            <person name="Hargreaves P.I."/>
            <person name="Campeao M.E."/>
            <person name="Vieira V.V."/>
            <person name="Silva B.S."/>
            <person name="Fistarol G.O."/>
            <person name="Salomon P.S."/>
            <person name="Sawabe T."/>
            <person name="Mino S."/>
            <person name="Hosokawa M."/>
            <person name="Miyashita H."/>
            <person name="Maruyama F."/>
            <person name="van Verk M.C."/>
            <person name="Dutilh B.E."/>
            <person name="Thompson C.C."/>
            <person name="Thompson F.L."/>
        </authorList>
    </citation>
    <scope>NUCLEOTIDE SEQUENCE [LARGE SCALE GENOMIC DNA]</scope>
    <source>
        <strain evidence="2 3">CCMR0081</strain>
    </source>
</reference>
<evidence type="ECO:0000313" key="3">
    <source>
        <dbReference type="Proteomes" id="UP000481033"/>
    </source>
</evidence>
<comment type="caution">
    <text evidence="2">The sequence shown here is derived from an EMBL/GenBank/DDBJ whole genome shotgun (WGS) entry which is preliminary data.</text>
</comment>
<dbReference type="InterPro" id="IPR008538">
    <property type="entry name" value="Uma2"/>
</dbReference>
<organism evidence="2 3">
    <name type="scientific">Adonisia turfae CCMR0081</name>
    <dbReference type="NCBI Taxonomy" id="2292702"/>
    <lineage>
        <taxon>Bacteria</taxon>
        <taxon>Bacillati</taxon>
        <taxon>Cyanobacteriota</taxon>
        <taxon>Adonisia</taxon>
        <taxon>Adonisia turfae</taxon>
    </lineage>
</organism>
<keyword evidence="2" id="KW-0540">Nuclease</keyword>